<keyword evidence="1" id="KW-0812">Transmembrane</keyword>
<proteinExistence type="predicted"/>
<feature type="transmembrane region" description="Helical" evidence="1">
    <location>
        <begin position="6"/>
        <end position="29"/>
    </location>
</feature>
<name>W1XG13_9ZZZZ</name>
<feature type="non-terminal residue" evidence="2">
    <location>
        <position position="1"/>
    </location>
</feature>
<keyword evidence="1" id="KW-1133">Transmembrane helix</keyword>
<gene>
    <name evidence="2" type="ORF">Q604_UNBC16731G0002</name>
</gene>
<comment type="caution">
    <text evidence="2">The sequence shown here is derived from an EMBL/GenBank/DDBJ whole genome shotgun (WGS) entry which is preliminary data.</text>
</comment>
<dbReference type="AlphaFoldDB" id="W1XG13"/>
<protein>
    <submittedName>
        <fullName evidence="2">Uncharacterized protein</fullName>
    </submittedName>
</protein>
<organism evidence="2">
    <name type="scientific">human gut metagenome</name>
    <dbReference type="NCBI Taxonomy" id="408170"/>
    <lineage>
        <taxon>unclassified sequences</taxon>
        <taxon>metagenomes</taxon>
        <taxon>organismal metagenomes</taxon>
    </lineage>
</organism>
<reference evidence="2" key="1">
    <citation type="submission" date="2013-12" db="EMBL/GenBank/DDBJ databases">
        <title>A Varibaculum cambriense genome reconstructed from a premature infant gut community with otherwise low bacterial novelty that shifts toward anaerobic metabolism during the third week of life.</title>
        <authorList>
            <person name="Brown C.T."/>
            <person name="Sharon I."/>
            <person name="Thomas B.C."/>
            <person name="Castelle C.J."/>
            <person name="Morowitz M.J."/>
            <person name="Banfield J.F."/>
        </authorList>
    </citation>
    <scope>NUCLEOTIDE SEQUENCE</scope>
</reference>
<evidence type="ECO:0000313" key="2">
    <source>
        <dbReference type="EMBL" id="ETJ28395.1"/>
    </source>
</evidence>
<keyword evidence="1" id="KW-0472">Membrane</keyword>
<dbReference type="EMBL" id="AZMM01016731">
    <property type="protein sequence ID" value="ETJ28395.1"/>
    <property type="molecule type" value="Genomic_DNA"/>
</dbReference>
<accession>W1XG13</accession>
<sequence length="38" mass="4428">GYDDRIRALLAFSQFVIIGLIGLFIYVGYRVKIKQPKR</sequence>
<evidence type="ECO:0000256" key="1">
    <source>
        <dbReference type="SAM" id="Phobius"/>
    </source>
</evidence>